<gene>
    <name evidence="1" type="ORF">RHMOL_Rhmol06G0090200</name>
</gene>
<proteinExistence type="predicted"/>
<dbReference type="EMBL" id="CM046393">
    <property type="protein sequence ID" value="KAI8550253.1"/>
    <property type="molecule type" value="Genomic_DNA"/>
</dbReference>
<organism evidence="1 2">
    <name type="scientific">Rhododendron molle</name>
    <name type="common">Chinese azalea</name>
    <name type="synonym">Azalea mollis</name>
    <dbReference type="NCBI Taxonomy" id="49168"/>
    <lineage>
        <taxon>Eukaryota</taxon>
        <taxon>Viridiplantae</taxon>
        <taxon>Streptophyta</taxon>
        <taxon>Embryophyta</taxon>
        <taxon>Tracheophyta</taxon>
        <taxon>Spermatophyta</taxon>
        <taxon>Magnoliopsida</taxon>
        <taxon>eudicotyledons</taxon>
        <taxon>Gunneridae</taxon>
        <taxon>Pentapetalae</taxon>
        <taxon>asterids</taxon>
        <taxon>Ericales</taxon>
        <taxon>Ericaceae</taxon>
        <taxon>Ericoideae</taxon>
        <taxon>Rhodoreae</taxon>
        <taxon>Rhododendron</taxon>
    </lineage>
</organism>
<dbReference type="Proteomes" id="UP001062846">
    <property type="component" value="Chromosome 6"/>
</dbReference>
<keyword evidence="2" id="KW-1185">Reference proteome</keyword>
<evidence type="ECO:0000313" key="2">
    <source>
        <dbReference type="Proteomes" id="UP001062846"/>
    </source>
</evidence>
<comment type="caution">
    <text evidence="1">The sequence shown here is derived from an EMBL/GenBank/DDBJ whole genome shotgun (WGS) entry which is preliminary data.</text>
</comment>
<name>A0ACC0NCP2_RHOML</name>
<accession>A0ACC0NCP2</accession>
<protein>
    <submittedName>
        <fullName evidence="1">Uncharacterized protein</fullName>
    </submittedName>
</protein>
<evidence type="ECO:0000313" key="1">
    <source>
        <dbReference type="EMBL" id="KAI8550253.1"/>
    </source>
</evidence>
<sequence length="103" mass="11331">MMKMTMKLEDHLSNHDKGKDRNGNEEDVNAEVATIDELAETQRDKVEEEANSIGYRVEVGSKMATTQQSNSILKDGEIAAKDSIPSLDGTMVHGSSTEVYSEI</sequence>
<reference evidence="1" key="1">
    <citation type="submission" date="2022-02" db="EMBL/GenBank/DDBJ databases">
        <title>Plant Genome Project.</title>
        <authorList>
            <person name="Zhang R.-G."/>
        </authorList>
    </citation>
    <scope>NUCLEOTIDE SEQUENCE</scope>
    <source>
        <strain evidence="1">AT1</strain>
    </source>
</reference>